<keyword evidence="1" id="KW-0175">Coiled coil</keyword>
<feature type="chain" id="PRO_5024917137" description="DUF4988 domain-containing protein" evidence="2">
    <location>
        <begin position="24"/>
        <end position="857"/>
    </location>
</feature>
<dbReference type="Proteomes" id="UP000326091">
    <property type="component" value="Chromosome"/>
</dbReference>
<dbReference type="InterPro" id="IPR032149">
    <property type="entry name" value="DUF4988"/>
</dbReference>
<protein>
    <recommendedName>
        <fullName evidence="3">DUF4988 domain-containing protein</fullName>
    </recommendedName>
</protein>
<feature type="coiled-coil region" evidence="1">
    <location>
        <begin position="25"/>
        <end position="59"/>
    </location>
</feature>
<reference evidence="4 5" key="1">
    <citation type="submission" date="2019-09" db="EMBL/GenBank/DDBJ databases">
        <title>Commensal-derived Metabolites Govern Vibrio cholerae Pathogenesis in Host.</title>
        <authorList>
            <person name="Yoon S.S."/>
            <person name="Yoon M.Y."/>
        </authorList>
    </citation>
    <scope>NUCLEOTIDE SEQUENCE [LARGE SCALE GENOMIC DNA]</scope>
    <source>
        <strain evidence="4 5">VIC01</strain>
    </source>
</reference>
<evidence type="ECO:0000256" key="2">
    <source>
        <dbReference type="SAM" id="SignalP"/>
    </source>
</evidence>
<dbReference type="PROSITE" id="PS51257">
    <property type="entry name" value="PROKAR_LIPOPROTEIN"/>
    <property type="match status" value="1"/>
</dbReference>
<feature type="signal peptide" evidence="2">
    <location>
        <begin position="1"/>
        <end position="23"/>
    </location>
</feature>
<evidence type="ECO:0000313" key="4">
    <source>
        <dbReference type="EMBL" id="QEW38475.1"/>
    </source>
</evidence>
<evidence type="ECO:0000256" key="1">
    <source>
        <dbReference type="SAM" id="Coils"/>
    </source>
</evidence>
<dbReference type="EMBL" id="CP043529">
    <property type="protein sequence ID" value="QEW38475.1"/>
    <property type="molecule type" value="Genomic_DNA"/>
</dbReference>
<organism evidence="4 5">
    <name type="scientific">Phocaeicola vulgatus</name>
    <name type="common">Bacteroides vulgatus</name>
    <dbReference type="NCBI Taxonomy" id="821"/>
    <lineage>
        <taxon>Bacteria</taxon>
        <taxon>Pseudomonadati</taxon>
        <taxon>Bacteroidota</taxon>
        <taxon>Bacteroidia</taxon>
        <taxon>Bacteroidales</taxon>
        <taxon>Bacteroidaceae</taxon>
        <taxon>Phocaeicola</taxon>
    </lineage>
</organism>
<evidence type="ECO:0000313" key="5">
    <source>
        <dbReference type="Proteomes" id="UP000326091"/>
    </source>
</evidence>
<dbReference type="RefSeq" id="WP_151061903.1">
    <property type="nucleotide sequence ID" value="NZ_CP043529.1"/>
</dbReference>
<dbReference type="AlphaFoldDB" id="A0A5P3B0W8"/>
<gene>
    <name evidence="4" type="ORF">VIC01_04119</name>
</gene>
<evidence type="ECO:0000259" key="3">
    <source>
        <dbReference type="Pfam" id="PF16378"/>
    </source>
</evidence>
<proteinExistence type="predicted"/>
<feature type="domain" description="DUF4988" evidence="3">
    <location>
        <begin position="30"/>
        <end position="140"/>
    </location>
</feature>
<accession>A0A5P3B0W8</accession>
<sequence length="857" mass="93058">MNKKFLSAILFGALMVSSTGTFVSCKDYDDDIDELTSRVDGIESQIKDLEAKINAANWITSVTPATGGFTVAFNDGSSYTITNGKDGEAGAAGTEWTISEDGFWVCNGEKTTVKAVGQDGAQGEPGKDAQPEVKKENGKWYLWNGTEFEEFAGATAPAANIPFYYTDPTDPNYNILVIYDENGKEPLEIRLPMAADLGQIVVLGEKLDINYHRFNGLHTNKEGQVKEATWDGSKAMPAKGQYMLTANQDYVYVQVVPSNYDISKLNFKLVNTKGDEAPVVFGTPVPTNDAINNSRAISESGVFAIPYSLKDMTPAEMKTYEKNIKGKALSLVASENVRSIYNYGVELKQASNKNSATFKDRTIPVDSIGEPVTIVPEEAGGIYDSYLVMADDEAKADSVRYGISIDGMTFSYKETIKGQAVKFTVRQVTNTAMVVTTNDPVTVTFGKEAPETTEIILAEQAHNAVATYTNAAGQKIANQFIIADFAPYFAKVAPTAGDRLVWNDDMANFTNNVKLIWDELNEYGESVKEDGIDVTTQLFKTAILLNANNSNDNGKVNMSNFSKVKIQFNEEYAGITLGNGTLKAVIEMKDKKGNLRQTVEIPFTIAKPTAEEINSHVTWDAQYYSNGVLKVVEQNSITLNTFFKGANATLVTENAAPATGNDKIKIENGVVTLKDDGKKNTVYTIKNLKISFLGTDTSYAKNASGENTSRTYGIENLKVNFATLKGDDIVIGNVAVMCAGKSVTVYDYRNAASGALTYKLVDFAGDAYTVDNNSTVTITEGNDLIKSAALVERTVNIGTADNPNNVTRYDIKITTADTMISQSTKVTIKLTFTNVKNSKGETVNVTVPVEITVNAAV</sequence>
<keyword evidence="2" id="KW-0732">Signal</keyword>
<dbReference type="Pfam" id="PF16378">
    <property type="entry name" value="DUF4988"/>
    <property type="match status" value="1"/>
</dbReference>
<name>A0A5P3B0W8_PHOVU</name>